<dbReference type="Proteomes" id="UP000195402">
    <property type="component" value="Unassembled WGS sequence"/>
</dbReference>
<feature type="compositionally biased region" description="Basic residues" evidence="1">
    <location>
        <begin position="1085"/>
        <end position="1100"/>
    </location>
</feature>
<gene>
    <name evidence="2" type="ORF">BVC80_1819g16</name>
</gene>
<feature type="region of interest" description="Disordered" evidence="1">
    <location>
        <begin position="68"/>
        <end position="92"/>
    </location>
</feature>
<dbReference type="AlphaFoldDB" id="A0A200QW64"/>
<dbReference type="OrthoDB" id="611606at2759"/>
<name>A0A200QW64_MACCD</name>
<evidence type="ECO:0000256" key="1">
    <source>
        <dbReference type="SAM" id="MobiDB-lite"/>
    </source>
</evidence>
<sequence length="1100" mass="126172">MEVLYSPILGKDQLLSTISPFKPTFSFPNRFRAIPLRTHKSHPNFRSKIPFCISSSFHTGQNLKISSHFGQRSKRRNSLRKKLSEEQKVRQKPDLDSNFHNLIHVPDKIEEFGSNLNDNNFKQSSSSSVENSRAFGESVLWSKLENWVDQYKTETEVWGIGSAPIFTVLQDVEGNVERVSVNEDEILRRSGIEPLSFREKELGVDLMKVNLKISHAKSLAKEIETGEYKIPKNSTIAKVVVQGKQSGFINGLRSVTIQPDKFSRIGVAMLCGWFMYWTIKRIFISGNDVVELKREEKEMLRRKMKSRVEREKMERGTVEVIPHVSEPLMEPTERPRLDKQELMNNILKAKASGDKLTSLESAESRDFDDKVKEIKEMARKARELEKLPNDMEDSKMHKEMGLRFLNNPSDGYSRESMDINGTIKPASLYGSLTVDTEFILEASPGDATKDSDSGTSTLSVSMEDPKDALNNIFPTMSVSSSSLHLEEMDEERNFRSLVAGSDVIQPSSDEEFNDKARQRVHEEPKVLEYSMFEETSDTKPMISACEDSSLKKTGSDSDFLQSISNKIGHDEVMDIKNEVDDLRIPNISRDYTDIDQSAEDAPAIAKQSWIEKNFQEFDPIVKKIGVGFRENYMVAKEKVQEELNLNPEITQLGSDEDDSELEWMKNDGLREIVFQVRENELMGRDPFYMMDAEDKRAFFEGLERKVEKQNTELLNLHEYIHSRVENLDYGADGISLYDQPDKIIPRWKGPPVEKNPEHLDNFVQEHKEFFVESMGISPPVNKDSHDTLQKSVKSPAVDNMSSVVHNIKKSSQERTSINSKTVIDCSDGSSRAAKKSGKEYWQHTKKWSREFLEAYNAETDPEVKSIMKDMGKDLDRWITDKEIKETAELMTRIPKKRRRYIEKKLGKLKREMELFGPQAVVSKYREYAEEKEEDYLWWLDLPHVLCIELYTNEDGGQRVGFYSLEMAADLELDPKQYHVIAFEDPGDSKNFCYIIQAHMEMLGNGNAFVVARPPKDAFREAKANGFSVTVIRKGELPLNVDQTLEEVEEQITEIGSKIYHDKIMRERSVNIGSLMKGVFGSGKPTQRRRSKRVLKKPTKS</sequence>
<dbReference type="EMBL" id="MVGT01001025">
    <property type="protein sequence ID" value="OVA14703.1"/>
    <property type="molecule type" value="Genomic_DNA"/>
</dbReference>
<feature type="compositionally biased region" description="Basic residues" evidence="1">
    <location>
        <begin position="71"/>
        <end position="81"/>
    </location>
</feature>
<proteinExistence type="predicted"/>
<evidence type="ECO:0000313" key="3">
    <source>
        <dbReference type="Proteomes" id="UP000195402"/>
    </source>
</evidence>
<dbReference type="OMA" id="EYWGIGS"/>
<dbReference type="FunCoup" id="A0A200QW64">
    <property type="interactions" value="1231"/>
</dbReference>
<comment type="caution">
    <text evidence="2">The sequence shown here is derived from an EMBL/GenBank/DDBJ whole genome shotgun (WGS) entry which is preliminary data.</text>
</comment>
<reference evidence="2 3" key="1">
    <citation type="journal article" date="2017" name="Mol. Plant">
        <title>The Genome of Medicinal Plant Macleaya cordata Provides New Insights into Benzylisoquinoline Alkaloids Metabolism.</title>
        <authorList>
            <person name="Liu X."/>
            <person name="Liu Y."/>
            <person name="Huang P."/>
            <person name="Ma Y."/>
            <person name="Qing Z."/>
            <person name="Tang Q."/>
            <person name="Cao H."/>
            <person name="Cheng P."/>
            <person name="Zheng Y."/>
            <person name="Yuan Z."/>
            <person name="Zhou Y."/>
            <person name="Liu J."/>
            <person name="Tang Z."/>
            <person name="Zhuo Y."/>
            <person name="Zhang Y."/>
            <person name="Yu L."/>
            <person name="Huang J."/>
            <person name="Yang P."/>
            <person name="Peng Q."/>
            <person name="Zhang J."/>
            <person name="Jiang W."/>
            <person name="Zhang Z."/>
            <person name="Lin K."/>
            <person name="Ro D.K."/>
            <person name="Chen X."/>
            <person name="Xiong X."/>
            <person name="Shang Y."/>
            <person name="Huang S."/>
            <person name="Zeng J."/>
        </authorList>
    </citation>
    <scope>NUCLEOTIDE SEQUENCE [LARGE SCALE GENOMIC DNA]</scope>
    <source>
        <strain evidence="3">cv. BLH2017</strain>
        <tissue evidence="2">Root</tissue>
    </source>
</reference>
<accession>A0A200QW64</accession>
<dbReference type="PANTHER" id="PTHR34962:SF1">
    <property type="entry name" value="EMBRYO DEFECTIVE 1703-RELATED"/>
    <property type="match status" value="1"/>
</dbReference>
<keyword evidence="3" id="KW-1185">Reference proteome</keyword>
<dbReference type="InParanoid" id="A0A200QW64"/>
<protein>
    <recommendedName>
        <fullName evidence="4">Embryo defective 1703</fullName>
    </recommendedName>
</protein>
<evidence type="ECO:0000313" key="2">
    <source>
        <dbReference type="EMBL" id="OVA14703.1"/>
    </source>
</evidence>
<evidence type="ECO:0008006" key="4">
    <source>
        <dbReference type="Google" id="ProtNLM"/>
    </source>
</evidence>
<dbReference type="PANTHER" id="PTHR34962">
    <property type="entry name" value="EMBRYO DEFECTIVE 1703-RELATED"/>
    <property type="match status" value="1"/>
</dbReference>
<feature type="region of interest" description="Disordered" evidence="1">
    <location>
        <begin position="1080"/>
        <end position="1100"/>
    </location>
</feature>
<dbReference type="STRING" id="56857.A0A200QW64"/>
<organism evidence="2 3">
    <name type="scientific">Macleaya cordata</name>
    <name type="common">Five-seeded plume-poppy</name>
    <name type="synonym">Bocconia cordata</name>
    <dbReference type="NCBI Taxonomy" id="56857"/>
    <lineage>
        <taxon>Eukaryota</taxon>
        <taxon>Viridiplantae</taxon>
        <taxon>Streptophyta</taxon>
        <taxon>Embryophyta</taxon>
        <taxon>Tracheophyta</taxon>
        <taxon>Spermatophyta</taxon>
        <taxon>Magnoliopsida</taxon>
        <taxon>Ranunculales</taxon>
        <taxon>Papaveraceae</taxon>
        <taxon>Papaveroideae</taxon>
        <taxon>Macleaya</taxon>
    </lineage>
</organism>
<feature type="compositionally biased region" description="Basic and acidic residues" evidence="1">
    <location>
        <begin position="82"/>
        <end position="92"/>
    </location>
</feature>